<evidence type="ECO:0000313" key="2">
    <source>
        <dbReference type="WBParaSite" id="Pan_g23259.t1"/>
    </source>
</evidence>
<name>A0A7E4VNI4_PANRE</name>
<reference evidence="2" key="2">
    <citation type="submission" date="2020-10" db="UniProtKB">
        <authorList>
            <consortium name="WormBaseParasite"/>
        </authorList>
    </citation>
    <scope>IDENTIFICATION</scope>
</reference>
<dbReference type="WBParaSite" id="Pan_g23259.t1">
    <property type="protein sequence ID" value="Pan_g23259.t1"/>
    <property type="gene ID" value="Pan_g23259"/>
</dbReference>
<evidence type="ECO:0000313" key="1">
    <source>
        <dbReference type="Proteomes" id="UP000492821"/>
    </source>
</evidence>
<proteinExistence type="predicted"/>
<reference evidence="1" key="1">
    <citation type="journal article" date="2013" name="Genetics">
        <title>The draft genome and transcriptome of Panagrellus redivivus are shaped by the harsh demands of a free-living lifestyle.</title>
        <authorList>
            <person name="Srinivasan J."/>
            <person name="Dillman A.R."/>
            <person name="Macchietto M.G."/>
            <person name="Heikkinen L."/>
            <person name="Lakso M."/>
            <person name="Fracchia K.M."/>
            <person name="Antoshechkin I."/>
            <person name="Mortazavi A."/>
            <person name="Wong G."/>
            <person name="Sternberg P.W."/>
        </authorList>
    </citation>
    <scope>NUCLEOTIDE SEQUENCE [LARGE SCALE GENOMIC DNA]</scope>
    <source>
        <strain evidence="1">MT8872</strain>
    </source>
</reference>
<protein>
    <submittedName>
        <fullName evidence="2">Recep_L_domain domain-containing protein</fullName>
    </submittedName>
</protein>
<accession>A0A7E4VNI4</accession>
<dbReference type="AlphaFoldDB" id="A0A7E4VNI4"/>
<dbReference type="Proteomes" id="UP000492821">
    <property type="component" value="Unassembled WGS sequence"/>
</dbReference>
<sequence length="211" mass="24128">MPYPLAKLTYGLCSRLAEIATPVKRYQLQIAAGSASICPPNLQKHWTKKIHHDFVTELTIEAGHVDPALYENALVLCTGHFRFHDNTVWEYSMPEVLNQTILRPDDVKFCNYDASKTLREMIPSNVYIQNVTSASLVSIDDPNLLPKQSYNELFSLFPKLERLTVRGRVHDNLLIDILETQKQPLSYLALRCEYDASANPRDCDVDELIMF</sequence>
<organism evidence="1 2">
    <name type="scientific">Panagrellus redivivus</name>
    <name type="common">Microworm</name>
    <dbReference type="NCBI Taxonomy" id="6233"/>
    <lineage>
        <taxon>Eukaryota</taxon>
        <taxon>Metazoa</taxon>
        <taxon>Ecdysozoa</taxon>
        <taxon>Nematoda</taxon>
        <taxon>Chromadorea</taxon>
        <taxon>Rhabditida</taxon>
        <taxon>Tylenchina</taxon>
        <taxon>Panagrolaimomorpha</taxon>
        <taxon>Panagrolaimoidea</taxon>
        <taxon>Panagrolaimidae</taxon>
        <taxon>Panagrellus</taxon>
    </lineage>
</organism>
<keyword evidence="1" id="KW-1185">Reference proteome</keyword>